<keyword evidence="3" id="KW-1185">Reference proteome</keyword>
<name>A0ABW1NIC5_9ACTN</name>
<reference evidence="3" key="1">
    <citation type="journal article" date="2019" name="Int. J. Syst. Evol. Microbiol.">
        <title>The Global Catalogue of Microorganisms (GCM) 10K type strain sequencing project: providing services to taxonomists for standard genome sequencing and annotation.</title>
        <authorList>
            <consortium name="The Broad Institute Genomics Platform"/>
            <consortium name="The Broad Institute Genome Sequencing Center for Infectious Disease"/>
            <person name="Wu L."/>
            <person name="Ma J."/>
        </authorList>
    </citation>
    <scope>NUCLEOTIDE SEQUENCE [LARGE SCALE GENOMIC DNA]</scope>
    <source>
        <strain evidence="3">JCM 30346</strain>
    </source>
</reference>
<proteinExistence type="predicted"/>
<dbReference type="Gene3D" id="3.30.559.30">
    <property type="entry name" value="Nonribosomal peptide synthetase, condensation domain"/>
    <property type="match status" value="1"/>
</dbReference>
<dbReference type="PANTHER" id="PTHR45527">
    <property type="entry name" value="NONRIBOSOMAL PEPTIDE SYNTHETASE"/>
    <property type="match status" value="1"/>
</dbReference>
<comment type="caution">
    <text evidence="2">The sequence shown here is derived from an EMBL/GenBank/DDBJ whole genome shotgun (WGS) entry which is preliminary data.</text>
</comment>
<dbReference type="InterPro" id="IPR023213">
    <property type="entry name" value="CAT-like_dom_sf"/>
</dbReference>
<dbReference type="Proteomes" id="UP001596137">
    <property type="component" value="Unassembled WGS sequence"/>
</dbReference>
<dbReference type="InterPro" id="IPR001242">
    <property type="entry name" value="Condensation_dom"/>
</dbReference>
<gene>
    <name evidence="2" type="ORF">ACFP1K_11550</name>
</gene>
<evidence type="ECO:0000313" key="2">
    <source>
        <dbReference type="EMBL" id="MFC6081792.1"/>
    </source>
</evidence>
<dbReference type="RefSeq" id="WP_380750454.1">
    <property type="nucleotide sequence ID" value="NZ_JBHSRF010000012.1"/>
</dbReference>
<feature type="domain" description="Condensation" evidence="1">
    <location>
        <begin position="18"/>
        <end position="458"/>
    </location>
</feature>
<evidence type="ECO:0000259" key="1">
    <source>
        <dbReference type="Pfam" id="PF00668"/>
    </source>
</evidence>
<accession>A0ABW1NIC5</accession>
<dbReference type="SUPFAM" id="SSF52777">
    <property type="entry name" value="CoA-dependent acyltransferases"/>
    <property type="match status" value="2"/>
</dbReference>
<protein>
    <submittedName>
        <fullName evidence="2">Condensation domain-containing protein</fullName>
    </submittedName>
</protein>
<dbReference type="Gene3D" id="3.30.559.10">
    <property type="entry name" value="Chloramphenicol acetyltransferase-like domain"/>
    <property type="match status" value="1"/>
</dbReference>
<dbReference type="Pfam" id="PF00668">
    <property type="entry name" value="Condensation"/>
    <property type="match status" value="1"/>
</dbReference>
<dbReference type="PANTHER" id="PTHR45527:SF1">
    <property type="entry name" value="FATTY ACID SYNTHASE"/>
    <property type="match status" value="1"/>
</dbReference>
<evidence type="ECO:0000313" key="3">
    <source>
        <dbReference type="Proteomes" id="UP001596137"/>
    </source>
</evidence>
<organism evidence="2 3">
    <name type="scientific">Sphaerisporangium aureirubrum</name>
    <dbReference type="NCBI Taxonomy" id="1544736"/>
    <lineage>
        <taxon>Bacteria</taxon>
        <taxon>Bacillati</taxon>
        <taxon>Actinomycetota</taxon>
        <taxon>Actinomycetes</taxon>
        <taxon>Streptosporangiales</taxon>
        <taxon>Streptosporangiaceae</taxon>
        <taxon>Sphaerisporangium</taxon>
    </lineage>
</organism>
<sequence length="459" mass="51329">MSISEATHSIHAQIATERVPLSFNQEFLVMFSSGEEEGPFGPQYNIVCGWRVAGRVDTAVLRDALGDLVVRHEALRTSIVNDPTGRYQQIFPPGSPELTVRDLRGVDEADRDIAAGELVNEAEAGSYSIRDLPLLRAVYGRFDEQDGVLVLIAHHTAVDEWSMRLLMRDLAALYGIRRGHPVELPDARQYQEFARWQLASAAEAPGVRGREYWREKLRDARITATTTDHLRSEHLPKTTSWHRFAIPAESTSAILKLSRETRSSPFMILFSAYSVLLQRMTGSNDIVVPTFSSGRAQARFHNTVGSFFNFMPLRTDLEGCETFRQVVERARVTCMEAYSHDIPFAHVLQEAPTLMSPLVEDDKAVCAFQVFRSPVPGDHEVVGDLEYSEIPRRLDQPVGGDVPDGALWQLEIDSSGEIVATLGFNSNLFAERTFIDMASEFRRILGEAVATPDAPLQRI</sequence>
<dbReference type="EMBL" id="JBHSRF010000012">
    <property type="protein sequence ID" value="MFC6081792.1"/>
    <property type="molecule type" value="Genomic_DNA"/>
</dbReference>